<feature type="binding site" evidence="8">
    <location>
        <position position="167"/>
    </location>
    <ligand>
        <name>ATP</name>
        <dbReference type="ChEBI" id="CHEBI:30616"/>
    </ligand>
</feature>
<dbReference type="GO" id="GO:0005737">
    <property type="term" value="C:cytoplasm"/>
    <property type="evidence" value="ECO:0007669"/>
    <property type="project" value="UniProtKB-SubCell"/>
</dbReference>
<evidence type="ECO:0000256" key="7">
    <source>
        <dbReference type="ARBA" id="ARBA00023125"/>
    </source>
</evidence>
<dbReference type="PANTHER" id="PTHR30050:SF2">
    <property type="entry name" value="CHROMOSOMAL REPLICATION INITIATOR PROTEIN DNAA"/>
    <property type="match status" value="1"/>
</dbReference>
<dbReference type="EMBL" id="DTGR01000180">
    <property type="protein sequence ID" value="HHS30317.1"/>
    <property type="molecule type" value="Genomic_DNA"/>
</dbReference>
<dbReference type="GO" id="GO:0005886">
    <property type="term" value="C:plasma membrane"/>
    <property type="evidence" value="ECO:0007669"/>
    <property type="project" value="TreeGrafter"/>
</dbReference>
<keyword evidence="5 8" id="KW-0067">ATP-binding</keyword>
<dbReference type="InterPro" id="IPR013317">
    <property type="entry name" value="DnaA_dom"/>
</dbReference>
<keyword evidence="12" id="KW-0175">Coiled coil</keyword>
<dbReference type="Gene3D" id="3.40.50.300">
    <property type="entry name" value="P-loop containing nucleotide triphosphate hydrolases"/>
    <property type="match status" value="1"/>
</dbReference>
<evidence type="ECO:0000256" key="3">
    <source>
        <dbReference type="ARBA" id="ARBA00022705"/>
    </source>
</evidence>
<dbReference type="InterPro" id="IPR024633">
    <property type="entry name" value="DnaA_N_dom"/>
</dbReference>
<comment type="similarity">
    <text evidence="1 8 11">Belongs to the DnaA family.</text>
</comment>
<evidence type="ECO:0000256" key="4">
    <source>
        <dbReference type="ARBA" id="ARBA00022741"/>
    </source>
</evidence>
<dbReference type="Gene3D" id="1.10.8.60">
    <property type="match status" value="1"/>
</dbReference>
<dbReference type="GO" id="GO:0006270">
    <property type="term" value="P:DNA replication initiation"/>
    <property type="evidence" value="ECO:0007669"/>
    <property type="project" value="UniProtKB-UniRule"/>
</dbReference>
<feature type="coiled-coil region" evidence="12">
    <location>
        <begin position="432"/>
        <end position="459"/>
    </location>
</feature>
<dbReference type="Gene3D" id="1.10.1750.10">
    <property type="match status" value="1"/>
</dbReference>
<evidence type="ECO:0000256" key="5">
    <source>
        <dbReference type="ARBA" id="ARBA00022840"/>
    </source>
</evidence>
<evidence type="ECO:0000259" key="13">
    <source>
        <dbReference type="SMART" id="SM00382"/>
    </source>
</evidence>
<comment type="function">
    <text evidence="8 10">Plays an essential role in the initiation and regulation of chromosomal replication. ATP-DnaA binds to the origin of replication (oriC) to initiate formation of the DNA replication initiation complex once per cell cycle. Binds the DnaA box (a 9 base pair repeat at the origin) and separates the double-stranded (ds)DNA. Forms a right-handed helical filament on oriC DNA; dsDNA binds to the exterior of the filament while single-stranded (ss)DNA is stabiized in the filament's interior. The ATP-DnaA-oriC complex binds and stabilizes one strand of the AT-rich DNA unwinding element (DUE), permitting loading of DNA polymerase. After initiation quickly degrades to an ADP-DnaA complex that is not apt for DNA replication. Binds acidic phospholipids.</text>
</comment>
<dbReference type="AlphaFoldDB" id="A0A7V6A4W0"/>
<keyword evidence="2 8" id="KW-0963">Cytoplasm</keyword>
<accession>A0A7V6A4W0</accession>
<comment type="subcellular location">
    <subcellularLocation>
        <location evidence="8">Cytoplasm</location>
    </subcellularLocation>
</comment>
<evidence type="ECO:0000256" key="2">
    <source>
        <dbReference type="ARBA" id="ARBA00022490"/>
    </source>
</evidence>
<evidence type="ECO:0000256" key="8">
    <source>
        <dbReference type="HAMAP-Rule" id="MF_00377"/>
    </source>
</evidence>
<evidence type="ECO:0000256" key="10">
    <source>
        <dbReference type="RuleBase" id="RU000577"/>
    </source>
</evidence>
<dbReference type="SMART" id="SM00760">
    <property type="entry name" value="Bac_DnaA_C"/>
    <property type="match status" value="1"/>
</dbReference>
<evidence type="ECO:0000256" key="9">
    <source>
        <dbReference type="NCBIfam" id="TIGR00362"/>
    </source>
</evidence>
<dbReference type="SUPFAM" id="SSF52540">
    <property type="entry name" value="P-loop containing nucleoside triphosphate hydrolases"/>
    <property type="match status" value="1"/>
</dbReference>
<dbReference type="InterPro" id="IPR013159">
    <property type="entry name" value="DnaA_C"/>
</dbReference>
<dbReference type="InterPro" id="IPR038454">
    <property type="entry name" value="DnaA_N_sf"/>
</dbReference>
<dbReference type="PANTHER" id="PTHR30050">
    <property type="entry name" value="CHROMOSOMAL REPLICATION INITIATOR PROTEIN DNAA"/>
    <property type="match status" value="1"/>
</dbReference>
<dbReference type="SMART" id="SM00382">
    <property type="entry name" value="AAA"/>
    <property type="match status" value="1"/>
</dbReference>
<dbReference type="HAMAP" id="MF_00377">
    <property type="entry name" value="DnaA_bact"/>
    <property type="match status" value="1"/>
</dbReference>
<feature type="binding site" evidence="8">
    <location>
        <position position="164"/>
    </location>
    <ligand>
        <name>ATP</name>
        <dbReference type="ChEBI" id="CHEBI:30616"/>
    </ligand>
</feature>
<feature type="binding site" evidence="8">
    <location>
        <position position="168"/>
    </location>
    <ligand>
        <name>ATP</name>
        <dbReference type="ChEBI" id="CHEBI:30616"/>
    </ligand>
</feature>
<evidence type="ECO:0000259" key="14">
    <source>
        <dbReference type="SMART" id="SM00760"/>
    </source>
</evidence>
<feature type="region of interest" description="Domain IV, binds dsDNA" evidence="8">
    <location>
        <begin position="338"/>
        <end position="472"/>
    </location>
</feature>
<feature type="binding site" evidence="8">
    <location>
        <position position="166"/>
    </location>
    <ligand>
        <name>ATP</name>
        <dbReference type="ChEBI" id="CHEBI:30616"/>
    </ligand>
</feature>
<dbReference type="Pfam" id="PF00308">
    <property type="entry name" value="Bac_DnaA"/>
    <property type="match status" value="1"/>
</dbReference>
<reference evidence="15" key="1">
    <citation type="journal article" date="2020" name="mSystems">
        <title>Genome- and Community-Level Interaction Insights into Carbon Utilization and Element Cycling Functions of Hydrothermarchaeota in Hydrothermal Sediment.</title>
        <authorList>
            <person name="Zhou Z."/>
            <person name="Liu Y."/>
            <person name="Xu W."/>
            <person name="Pan J."/>
            <person name="Luo Z.H."/>
            <person name="Li M."/>
        </authorList>
    </citation>
    <scope>NUCLEOTIDE SEQUENCE [LARGE SCALE GENOMIC DNA]</scope>
    <source>
        <strain evidence="15">SpSt-767</strain>
    </source>
</reference>
<comment type="caution">
    <text evidence="8">Lacks conserved residue(s) required for the propagation of feature annotation.</text>
</comment>
<sequence>MQRIIWRSPQGGNMQEIWNAVKSDLKDRLSPSGFSLWIEPLQVDQGPQGEMQLICPNPFALRWVMSHYLPHIRQVLAQVGQPVPVKLLAAPPKPRVLAPQPATEQLRLPLPGQGRKAGRSLNRAFTFSKFVVGGSNRLAYSAAEALARTDTFFNGILFLTASPGLGKSHLAQAVGNCLMDVAPQSSVMYVTAEDFANDMVKALKGDQMSRFKERYRRECEVLLMEEVQFFSGKDKIQAELCYTLDTLLDRRKKLVLTSCYLPGEISQLSQELRSRFTGGLITPIGPPDFSTRVHILRHKAEDRGVTIPLQVLEHMAEHISGDVRRLESALDCLVARSTLLGEPVSLRLAQEVLQDLKAVAPRLSVTEIQKIVCDYYQINVREMLGRGRQKKLVRARQMGLYFSRLYTMKTVVELGRLFQRSHASVVHALQTLERDRQVQPRLEKEVKFLEEKMAQAKVRLEVRSDTNPRIGA</sequence>
<feature type="domain" description="Chromosomal replication initiator DnaA C-terminal" evidence="14">
    <location>
        <begin position="364"/>
        <end position="432"/>
    </location>
</feature>
<dbReference type="GO" id="GO:0008289">
    <property type="term" value="F:lipid binding"/>
    <property type="evidence" value="ECO:0007669"/>
    <property type="project" value="UniProtKB-KW"/>
</dbReference>
<dbReference type="InterPro" id="IPR010921">
    <property type="entry name" value="Trp_repressor/repl_initiator"/>
</dbReference>
<dbReference type="InterPro" id="IPR020591">
    <property type="entry name" value="Chromosome_initiator_DnaA-like"/>
</dbReference>
<dbReference type="InterPro" id="IPR003593">
    <property type="entry name" value="AAA+_ATPase"/>
</dbReference>
<comment type="subunit">
    <text evidence="8">Oligomerizes as a right-handed, spiral filament on DNA at oriC.</text>
</comment>
<dbReference type="SUPFAM" id="SSF48295">
    <property type="entry name" value="TrpR-like"/>
    <property type="match status" value="1"/>
</dbReference>
<comment type="domain">
    <text evidence="8">Domain I is involved in oligomerization and binding regulators, domain II is flexibile and of varying length in different bacteria, domain III forms the AAA+ region, while domain IV binds dsDNA.</text>
</comment>
<dbReference type="Gene3D" id="3.30.300.180">
    <property type="match status" value="1"/>
</dbReference>
<feature type="domain" description="AAA+ ATPase" evidence="13">
    <location>
        <begin position="153"/>
        <end position="288"/>
    </location>
</feature>
<evidence type="ECO:0000313" key="15">
    <source>
        <dbReference type="EMBL" id="HHS30317.1"/>
    </source>
</evidence>
<protein>
    <recommendedName>
        <fullName evidence="8 9">Chromosomal replication initiator protein DnaA</fullName>
    </recommendedName>
</protein>
<name>A0A7V6A4W0_9BACT</name>
<dbReference type="PRINTS" id="PR00051">
    <property type="entry name" value="DNAA"/>
</dbReference>
<evidence type="ECO:0000256" key="6">
    <source>
        <dbReference type="ARBA" id="ARBA00023121"/>
    </source>
</evidence>
<dbReference type="GO" id="GO:0003688">
    <property type="term" value="F:DNA replication origin binding"/>
    <property type="evidence" value="ECO:0007669"/>
    <property type="project" value="UniProtKB-UniRule"/>
</dbReference>
<dbReference type="NCBIfam" id="TIGR00362">
    <property type="entry name" value="DnaA"/>
    <property type="match status" value="1"/>
</dbReference>
<dbReference type="GO" id="GO:0005524">
    <property type="term" value="F:ATP binding"/>
    <property type="evidence" value="ECO:0007669"/>
    <property type="project" value="UniProtKB-UniRule"/>
</dbReference>
<dbReference type="CDD" id="cd06571">
    <property type="entry name" value="Bac_DnaA_C"/>
    <property type="match status" value="1"/>
</dbReference>
<gene>
    <name evidence="8 15" type="primary">dnaA</name>
    <name evidence="15" type="ORF">ENV52_11530</name>
</gene>
<evidence type="ECO:0000256" key="12">
    <source>
        <dbReference type="SAM" id="Coils"/>
    </source>
</evidence>
<keyword evidence="7 8" id="KW-0238">DNA-binding</keyword>
<dbReference type="GO" id="GO:0006275">
    <property type="term" value="P:regulation of DNA replication"/>
    <property type="evidence" value="ECO:0007669"/>
    <property type="project" value="UniProtKB-UniRule"/>
</dbReference>
<proteinExistence type="inferred from homology"/>
<dbReference type="Pfam" id="PF11638">
    <property type="entry name" value="DnaA_N"/>
    <property type="match status" value="1"/>
</dbReference>
<dbReference type="CDD" id="cd00009">
    <property type="entry name" value="AAA"/>
    <property type="match status" value="1"/>
</dbReference>
<dbReference type="InterPro" id="IPR001957">
    <property type="entry name" value="Chromosome_initiator_DnaA"/>
</dbReference>
<comment type="caution">
    <text evidence="15">The sequence shown here is derived from an EMBL/GenBank/DDBJ whole genome shotgun (WGS) entry which is preliminary data.</text>
</comment>
<feature type="region of interest" description="Domain I, interacts with DnaA modulators" evidence="8">
    <location>
        <begin position="1"/>
        <end position="90"/>
    </location>
</feature>
<evidence type="ECO:0000256" key="11">
    <source>
        <dbReference type="RuleBase" id="RU004227"/>
    </source>
</evidence>
<dbReference type="Pfam" id="PF08299">
    <property type="entry name" value="Bac_DnaA_C"/>
    <property type="match status" value="1"/>
</dbReference>
<organism evidence="15">
    <name type="scientific">Desulfobacca acetoxidans</name>
    <dbReference type="NCBI Taxonomy" id="60893"/>
    <lineage>
        <taxon>Bacteria</taxon>
        <taxon>Pseudomonadati</taxon>
        <taxon>Thermodesulfobacteriota</taxon>
        <taxon>Desulfobaccia</taxon>
        <taxon>Desulfobaccales</taxon>
        <taxon>Desulfobaccaceae</taxon>
        <taxon>Desulfobacca</taxon>
    </lineage>
</organism>
<evidence type="ECO:0000256" key="1">
    <source>
        <dbReference type="ARBA" id="ARBA00006583"/>
    </source>
</evidence>
<keyword evidence="3 8" id="KW-0235">DNA replication</keyword>
<dbReference type="InterPro" id="IPR027417">
    <property type="entry name" value="P-loop_NTPase"/>
</dbReference>
<keyword evidence="6 8" id="KW-0446">Lipid-binding</keyword>
<keyword evidence="4 8" id="KW-0547">Nucleotide-binding</keyword>